<sequence>MIVRELITLMGYEVDGASEKKAQGSLDGLKKIAGTLAAVFVTGAVAQGFRKAIT</sequence>
<comment type="caution">
    <text evidence="1">The sequence shown here is derived from an EMBL/GenBank/DDBJ whole genome shotgun (WGS) entry which is preliminary data.</text>
</comment>
<proteinExistence type="predicted"/>
<reference evidence="1" key="1">
    <citation type="journal article" date="2015" name="Nature">
        <title>Complex archaea that bridge the gap between prokaryotes and eukaryotes.</title>
        <authorList>
            <person name="Spang A."/>
            <person name="Saw J.H."/>
            <person name="Jorgensen S.L."/>
            <person name="Zaremba-Niedzwiedzka K."/>
            <person name="Martijn J."/>
            <person name="Lind A.E."/>
            <person name="van Eijk R."/>
            <person name="Schleper C."/>
            <person name="Guy L."/>
            <person name="Ettema T.J."/>
        </authorList>
    </citation>
    <scope>NUCLEOTIDE SEQUENCE</scope>
</reference>
<gene>
    <name evidence="1" type="ORF">LCGC14_2855170</name>
</gene>
<protein>
    <submittedName>
        <fullName evidence="1">Uncharacterized protein</fullName>
    </submittedName>
</protein>
<organism evidence="1">
    <name type="scientific">marine sediment metagenome</name>
    <dbReference type="NCBI Taxonomy" id="412755"/>
    <lineage>
        <taxon>unclassified sequences</taxon>
        <taxon>metagenomes</taxon>
        <taxon>ecological metagenomes</taxon>
    </lineage>
</organism>
<dbReference type="EMBL" id="LAZR01055024">
    <property type="protein sequence ID" value="KKK77286.1"/>
    <property type="molecule type" value="Genomic_DNA"/>
</dbReference>
<feature type="non-terminal residue" evidence="1">
    <location>
        <position position="54"/>
    </location>
</feature>
<name>A0A0F9AY58_9ZZZZ</name>
<accession>A0A0F9AY58</accession>
<evidence type="ECO:0000313" key="1">
    <source>
        <dbReference type="EMBL" id="KKK77286.1"/>
    </source>
</evidence>
<dbReference type="AlphaFoldDB" id="A0A0F9AY58"/>